<dbReference type="Gene3D" id="1.20.1160.11">
    <property type="entry name" value="Paired amphipathic helix"/>
    <property type="match status" value="1"/>
</dbReference>
<proteinExistence type="predicted"/>
<dbReference type="AlphaFoldDB" id="A0A6P5FS04"/>
<keyword evidence="2" id="KW-0539">Nucleus</keyword>
<dbReference type="GeneID" id="109717373"/>
<accession>A0A6P5FS04</accession>
<evidence type="ECO:0000256" key="3">
    <source>
        <dbReference type="SAM" id="MobiDB-lite"/>
    </source>
</evidence>
<dbReference type="Pfam" id="PF08295">
    <property type="entry name" value="Sin3_corepress"/>
    <property type="match status" value="1"/>
</dbReference>
<dbReference type="RefSeq" id="XP_020098719.1">
    <property type="nucleotide sequence ID" value="XM_020243130.1"/>
</dbReference>
<evidence type="ECO:0000256" key="1">
    <source>
        <dbReference type="ARBA" id="ARBA00004123"/>
    </source>
</evidence>
<evidence type="ECO:0000259" key="4">
    <source>
        <dbReference type="SMART" id="SM00761"/>
    </source>
</evidence>
<dbReference type="Pfam" id="PF16879">
    <property type="entry name" value="Sin3a_C"/>
    <property type="match status" value="2"/>
</dbReference>
<dbReference type="GO" id="GO:0000785">
    <property type="term" value="C:chromatin"/>
    <property type="evidence" value="ECO:0007669"/>
    <property type="project" value="TreeGrafter"/>
</dbReference>
<reference evidence="5" key="1">
    <citation type="journal article" date="2015" name="Nat. Genet.">
        <title>The pineapple genome and the evolution of CAM photosynthesis.</title>
        <authorList>
            <person name="Ming R."/>
            <person name="VanBuren R."/>
            <person name="Wai C.M."/>
            <person name="Tang H."/>
            <person name="Schatz M.C."/>
            <person name="Bowers J.E."/>
            <person name="Lyons E."/>
            <person name="Wang M.L."/>
            <person name="Chen J."/>
            <person name="Biggers E."/>
            <person name="Zhang J."/>
            <person name="Huang L."/>
            <person name="Zhang L."/>
            <person name="Miao W."/>
            <person name="Zhang J."/>
            <person name="Ye Z."/>
            <person name="Miao C."/>
            <person name="Lin Z."/>
            <person name="Wang H."/>
            <person name="Zhou H."/>
            <person name="Yim W.C."/>
            <person name="Priest H.D."/>
            <person name="Zheng C."/>
            <person name="Woodhouse M."/>
            <person name="Edger P.P."/>
            <person name="Guyot R."/>
            <person name="Guo H.B."/>
            <person name="Guo H."/>
            <person name="Zheng G."/>
            <person name="Singh R."/>
            <person name="Sharma A."/>
            <person name="Min X."/>
            <person name="Zheng Y."/>
            <person name="Lee H."/>
            <person name="Gurtowski J."/>
            <person name="Sedlazeck F.J."/>
            <person name="Harkess A."/>
            <person name="McKain M.R."/>
            <person name="Liao Z."/>
            <person name="Fang J."/>
            <person name="Liu J."/>
            <person name="Zhang X."/>
            <person name="Zhang Q."/>
            <person name="Hu W."/>
            <person name="Qin Y."/>
            <person name="Wang K."/>
            <person name="Chen L.Y."/>
            <person name="Shirley N."/>
            <person name="Lin Y.R."/>
            <person name="Liu L.Y."/>
            <person name="Hernandez A.G."/>
            <person name="Wright C.L."/>
            <person name="Bulone V."/>
            <person name="Tuskan G.A."/>
            <person name="Heath K."/>
            <person name="Zee F."/>
            <person name="Moore P.H."/>
            <person name="Sunkar R."/>
            <person name="Leebens-Mack J.H."/>
            <person name="Mockler T."/>
            <person name="Bennetzen J.L."/>
            <person name="Freeling M."/>
            <person name="Sankoff D."/>
            <person name="Paterson A.H."/>
            <person name="Zhu X."/>
            <person name="Yang X."/>
            <person name="Smith J.A."/>
            <person name="Cushman J.C."/>
            <person name="Paull R.E."/>
            <person name="Yu Q."/>
        </authorList>
    </citation>
    <scope>NUCLEOTIDE SEQUENCE [LARGE SCALE GENOMIC DNA]</scope>
    <source>
        <strain evidence="5">cv. F153</strain>
    </source>
</reference>
<reference evidence="6" key="2">
    <citation type="submission" date="2025-08" db="UniProtKB">
        <authorList>
            <consortium name="RefSeq"/>
        </authorList>
    </citation>
    <scope>IDENTIFICATION</scope>
    <source>
        <tissue evidence="6">Leaf</tissue>
    </source>
</reference>
<dbReference type="GO" id="GO:0000118">
    <property type="term" value="C:histone deacetylase complex"/>
    <property type="evidence" value="ECO:0007669"/>
    <property type="project" value="TreeGrafter"/>
</dbReference>
<dbReference type="GO" id="GO:0000122">
    <property type="term" value="P:negative regulation of transcription by RNA polymerase II"/>
    <property type="evidence" value="ECO:0007669"/>
    <property type="project" value="TreeGrafter"/>
</dbReference>
<sequence length="896" mass="102838">MPSGCGISIVYYLSSQYPMDTQAAESNNRKLVSPNVMDFLLYAKKELENDQDTYNKFHHIILKIRHQSSVCSRFDAEEILLSVRELLKCYPTIHHGFECLLKGLEVAPVLFKDGICVNSASDLIHEIQNCFGDDGSSFESFANILKMCQAEELDIYDARWKLRRLLRKRRELFADLIKFLPLDRTSKQKERTTVVKHAQKDKYGREDQDGRDIEQDETKLVHDTMNLNNLACKRKPAESNNSFSDEHLQKESFYNEEHMRRSSSPDDGSMKNEMDKIENGDCHNSKTEEKDTTDIFASRDALFHDGYRRCNPSYRTRSKDYPFPAASCRTELDASVLNDTLCCKTSGSECFFQRMQKNDYEWKLFECEERRYELDMLTKLVKATSKKVEKLSCMVEKNKTKPEKQRRIINRLTSSHLTCIERLYGEYGLDFIDILHNNPSSALPVLLKHLKKKKNELLWCEASQNKVWAKIIAKYHLKSLDYCGPYFKQHDPTAFSDEVLLAEIKEANEKKRNKGRLIPSNITGNTAIKTPDMEFDYIELDIHEDLYDIIKNTCGQSGIAKEQLNEIMGIWSTVIESMLGVSHVLKAAKSDCNNSSQKVGYDDPAPSERGEKLRKVPKTNHGCASESNNKLGKYETSPHARSVYQASVRKLVSCDDGEDDESAQRSRGNNLNLLVCDNAKLLSCKDCNYEHNIDVERMADTQTSEGEGTSWPSLYPYLDDKEEECSRVFYGNSSFYVLFRLHQILYKRLLFAKTMSTMNDKSSNDLYEKFKVSLYRLLGKSSGNSEYEDDCFAILGTQSYVLFTLDKLIDRVLKQLDNIMSSSQASEFLQLHANVKTIRLGKSSNLGYYEKARALLPNESIFRFESFGNPTRLSIELINCGLEETEGADVPMDEDV</sequence>
<dbReference type="OrthoDB" id="10265969at2759"/>
<evidence type="ECO:0000313" key="5">
    <source>
        <dbReference type="Proteomes" id="UP000515123"/>
    </source>
</evidence>
<protein>
    <submittedName>
        <fullName evidence="6">Paired amphipathic helix protein Sin3-like 5 isoform X1</fullName>
    </submittedName>
</protein>
<dbReference type="PANTHER" id="PTHR12346">
    <property type="entry name" value="SIN3B-RELATED"/>
    <property type="match status" value="1"/>
</dbReference>
<evidence type="ECO:0000256" key="2">
    <source>
        <dbReference type="ARBA" id="ARBA00023242"/>
    </source>
</evidence>
<dbReference type="InterPro" id="IPR013194">
    <property type="entry name" value="HDAC_interact_dom"/>
</dbReference>
<keyword evidence="5" id="KW-1185">Reference proteome</keyword>
<dbReference type="InterPro" id="IPR036600">
    <property type="entry name" value="PAH_sf"/>
</dbReference>
<name>A0A6P5FS04_ANACO</name>
<dbReference type="Proteomes" id="UP000515123">
    <property type="component" value="Linkage group 11"/>
</dbReference>
<dbReference type="InterPro" id="IPR031693">
    <property type="entry name" value="Sin3_C"/>
</dbReference>
<feature type="region of interest" description="Disordered" evidence="3">
    <location>
        <begin position="236"/>
        <end position="290"/>
    </location>
</feature>
<feature type="region of interest" description="Disordered" evidence="3">
    <location>
        <begin position="593"/>
        <end position="637"/>
    </location>
</feature>
<gene>
    <name evidence="6" type="primary">LOC109717373</name>
</gene>
<feature type="compositionally biased region" description="Basic and acidic residues" evidence="3">
    <location>
        <begin position="244"/>
        <end position="290"/>
    </location>
</feature>
<organism evidence="5 6">
    <name type="scientific">Ananas comosus</name>
    <name type="common">Pineapple</name>
    <name type="synonym">Ananas ananas</name>
    <dbReference type="NCBI Taxonomy" id="4615"/>
    <lineage>
        <taxon>Eukaryota</taxon>
        <taxon>Viridiplantae</taxon>
        <taxon>Streptophyta</taxon>
        <taxon>Embryophyta</taxon>
        <taxon>Tracheophyta</taxon>
        <taxon>Spermatophyta</taxon>
        <taxon>Magnoliopsida</taxon>
        <taxon>Liliopsida</taxon>
        <taxon>Poales</taxon>
        <taxon>Bromeliaceae</taxon>
        <taxon>Bromelioideae</taxon>
        <taxon>Ananas</taxon>
    </lineage>
</organism>
<feature type="domain" description="Histone deacetylase interacting" evidence="4">
    <location>
        <begin position="306"/>
        <end position="405"/>
    </location>
</feature>
<dbReference type="GO" id="GO:0003714">
    <property type="term" value="F:transcription corepressor activity"/>
    <property type="evidence" value="ECO:0007669"/>
    <property type="project" value="InterPro"/>
</dbReference>
<evidence type="ECO:0000313" key="6">
    <source>
        <dbReference type="RefSeq" id="XP_020098719.1"/>
    </source>
</evidence>
<feature type="region of interest" description="Disordered" evidence="3">
    <location>
        <begin position="191"/>
        <end position="213"/>
    </location>
</feature>
<comment type="subcellular location">
    <subcellularLocation>
        <location evidence="1">Nucleus</location>
    </subcellularLocation>
</comment>
<dbReference type="InterPro" id="IPR039774">
    <property type="entry name" value="Sin3-like"/>
</dbReference>
<dbReference type="SUPFAM" id="SSF47762">
    <property type="entry name" value="PAH2 domain"/>
    <property type="match status" value="1"/>
</dbReference>
<dbReference type="PANTHER" id="PTHR12346:SF25">
    <property type="entry name" value="OS05G0588700 PROTEIN"/>
    <property type="match status" value="1"/>
</dbReference>
<dbReference type="SMART" id="SM00761">
    <property type="entry name" value="HDAC_interact"/>
    <property type="match status" value="1"/>
</dbReference>